<feature type="compositionally biased region" description="Polar residues" evidence="1">
    <location>
        <begin position="66"/>
        <end position="87"/>
    </location>
</feature>
<reference evidence="2 3" key="1">
    <citation type="submission" date="2020-08" db="EMBL/GenBank/DDBJ databases">
        <title>The completed genome sequence of the pathogenic ascomycete fungus Penicillium digitatum.</title>
        <authorList>
            <person name="Wang M."/>
        </authorList>
    </citation>
    <scope>NUCLEOTIDE SEQUENCE [LARGE SCALE GENOMIC DNA]</scope>
    <source>
        <strain evidence="2 3">PdW03</strain>
    </source>
</reference>
<evidence type="ECO:0000256" key="1">
    <source>
        <dbReference type="SAM" id="MobiDB-lite"/>
    </source>
</evidence>
<dbReference type="GeneID" id="26228684"/>
<dbReference type="Proteomes" id="UP000595662">
    <property type="component" value="Chromosome 6"/>
</dbReference>
<feature type="compositionally biased region" description="Low complexity" evidence="1">
    <location>
        <begin position="138"/>
        <end position="150"/>
    </location>
</feature>
<protein>
    <submittedName>
        <fullName evidence="2">Uncharacterized protein</fullName>
    </submittedName>
</protein>
<feature type="compositionally biased region" description="Basic and acidic residues" evidence="1">
    <location>
        <begin position="179"/>
        <end position="193"/>
    </location>
</feature>
<feature type="compositionally biased region" description="Pro residues" evidence="1">
    <location>
        <begin position="91"/>
        <end position="108"/>
    </location>
</feature>
<evidence type="ECO:0000313" key="2">
    <source>
        <dbReference type="EMBL" id="QQK47554.1"/>
    </source>
</evidence>
<proteinExistence type="predicted"/>
<sequence>MYFIPVDLHMLPYIIRSSHIKPNIKPNTKPTTLEELLRVPIPTSQAQPLFLASSTSNFLHPRPKAMTNQKNMRGNPNPNTNQTQSDTLAPAPSPSTPNTPSNQPPAPPSLATRIQASATSLAKSAFRPSSDLANTLASSTSSKPDPSSLPNPQTSRDPPSNTTLHGSPGSASASAAQAFREHNAHASTADKHVLPALTEDDFQGRKHRHDGIDTGDERQTDLLHTTTTVTDPKASTIQPHKDLQTPSSAWKGKARAHDPTQHQFETVWQRQWHVLHDPQTRVTATTDGAAVVSLLSDANFDPNFEDPMSVPDAEIDFAAVPASLSVAERDMLDSFRRGLGLDGKREGEGNGRLTGASLVPDLDVFLSQGFGAGVGIGTREGNATTTGARSTSTSLRDAVLTNLPGAGDWVGVQERYHDEVWGYLQPVLAEARVEIEEKGAREDGPAVRRLKMILVHMKG</sequence>
<dbReference type="KEGG" id="pdp:PDIP_03610"/>
<feature type="compositionally biased region" description="Polar residues" evidence="1">
    <location>
        <begin position="151"/>
        <end position="165"/>
    </location>
</feature>
<organism evidence="2 3">
    <name type="scientific">Penicillium digitatum</name>
    <name type="common">Green mold</name>
    <dbReference type="NCBI Taxonomy" id="36651"/>
    <lineage>
        <taxon>Eukaryota</taxon>
        <taxon>Fungi</taxon>
        <taxon>Dikarya</taxon>
        <taxon>Ascomycota</taxon>
        <taxon>Pezizomycotina</taxon>
        <taxon>Eurotiomycetes</taxon>
        <taxon>Eurotiomycetidae</taxon>
        <taxon>Eurotiales</taxon>
        <taxon>Aspergillaceae</taxon>
        <taxon>Penicillium</taxon>
    </lineage>
</organism>
<feature type="compositionally biased region" description="Polar residues" evidence="1">
    <location>
        <begin position="112"/>
        <end position="122"/>
    </location>
</feature>
<dbReference type="AlphaFoldDB" id="A0A7T7BPR1"/>
<feature type="region of interest" description="Disordered" evidence="1">
    <location>
        <begin position="54"/>
        <end position="216"/>
    </location>
</feature>
<dbReference type="RefSeq" id="XP_014539110.1">
    <property type="nucleotide sequence ID" value="XM_014683624.1"/>
</dbReference>
<dbReference type="OMA" id="LKMILRH"/>
<evidence type="ECO:0000313" key="3">
    <source>
        <dbReference type="Proteomes" id="UP000595662"/>
    </source>
</evidence>
<gene>
    <name evidence="2" type="ORF">Pdw03_5189</name>
</gene>
<dbReference type="EMBL" id="CP060779">
    <property type="protein sequence ID" value="QQK47554.1"/>
    <property type="molecule type" value="Genomic_DNA"/>
</dbReference>
<dbReference type="VEuPathDB" id="FungiDB:PDIP_03610"/>
<accession>A0A7T7BPR1</accession>
<name>A0A7T7BPR1_PENDI</name>